<feature type="non-terminal residue" evidence="2">
    <location>
        <position position="92"/>
    </location>
</feature>
<dbReference type="InterPro" id="IPR004193">
    <property type="entry name" value="Glyco_hydro_13_N"/>
</dbReference>
<evidence type="ECO:0000313" key="2">
    <source>
        <dbReference type="EMBL" id="SVE49517.1"/>
    </source>
</evidence>
<dbReference type="EMBL" id="UINC01221255">
    <property type="protein sequence ID" value="SVE49517.1"/>
    <property type="molecule type" value="Genomic_DNA"/>
</dbReference>
<dbReference type="CDD" id="cd02856">
    <property type="entry name" value="E_set_GDE_Isoamylase_N"/>
    <property type="match status" value="1"/>
</dbReference>
<name>A0A383DY88_9ZZZZ</name>
<reference evidence="2" key="1">
    <citation type="submission" date="2018-05" db="EMBL/GenBank/DDBJ databases">
        <authorList>
            <person name="Lanie J.A."/>
            <person name="Ng W.-L."/>
            <person name="Kazmierczak K.M."/>
            <person name="Andrzejewski T.M."/>
            <person name="Davidsen T.M."/>
            <person name="Wayne K.J."/>
            <person name="Tettelin H."/>
            <person name="Glass J.I."/>
            <person name="Rusch D."/>
            <person name="Podicherti R."/>
            <person name="Tsui H.-C.T."/>
            <person name="Winkler M.E."/>
        </authorList>
    </citation>
    <scope>NUCLEOTIDE SEQUENCE</scope>
</reference>
<dbReference type="InterPro" id="IPR044505">
    <property type="entry name" value="GlgX_Isoamylase_N_E_set"/>
</dbReference>
<dbReference type="InterPro" id="IPR014756">
    <property type="entry name" value="Ig_E-set"/>
</dbReference>
<feature type="domain" description="Glycoside hydrolase family 13 N-terminal" evidence="1">
    <location>
        <begin position="10"/>
        <end position="87"/>
    </location>
</feature>
<gene>
    <name evidence="2" type="ORF">METZ01_LOCUS502371</name>
</gene>
<protein>
    <recommendedName>
        <fullName evidence="1">Glycoside hydrolase family 13 N-terminal domain-containing protein</fullName>
    </recommendedName>
</protein>
<dbReference type="Gene3D" id="2.60.40.10">
    <property type="entry name" value="Immunoglobulins"/>
    <property type="match status" value="1"/>
</dbReference>
<evidence type="ECO:0000259" key="1">
    <source>
        <dbReference type="Pfam" id="PF02922"/>
    </source>
</evidence>
<sequence length="92" mass="10080">MKTTCSRPYPLGATLDPNGCNFAVYAPANKDLLLALFHADGSYETHPLESEYAGIQHTYVEGIKTGQKYGFIVQHGDDLLCLSDPYAKALDK</sequence>
<dbReference type="AlphaFoldDB" id="A0A383DY88"/>
<dbReference type="Pfam" id="PF02922">
    <property type="entry name" value="CBM_48"/>
    <property type="match status" value="1"/>
</dbReference>
<dbReference type="GO" id="GO:0004553">
    <property type="term" value="F:hydrolase activity, hydrolyzing O-glycosyl compounds"/>
    <property type="evidence" value="ECO:0007669"/>
    <property type="project" value="InterPro"/>
</dbReference>
<dbReference type="InterPro" id="IPR013783">
    <property type="entry name" value="Ig-like_fold"/>
</dbReference>
<dbReference type="GO" id="GO:0005975">
    <property type="term" value="P:carbohydrate metabolic process"/>
    <property type="evidence" value="ECO:0007669"/>
    <property type="project" value="InterPro"/>
</dbReference>
<dbReference type="SUPFAM" id="SSF81296">
    <property type="entry name" value="E set domains"/>
    <property type="match status" value="1"/>
</dbReference>
<organism evidence="2">
    <name type="scientific">marine metagenome</name>
    <dbReference type="NCBI Taxonomy" id="408172"/>
    <lineage>
        <taxon>unclassified sequences</taxon>
        <taxon>metagenomes</taxon>
        <taxon>ecological metagenomes</taxon>
    </lineage>
</organism>
<proteinExistence type="predicted"/>
<accession>A0A383DY88</accession>